<evidence type="ECO:0000259" key="13">
    <source>
        <dbReference type="PROSITE" id="PS51188"/>
    </source>
</evidence>
<dbReference type="RefSeq" id="WP_344264413.1">
    <property type="nucleotide sequence ID" value="NZ_BAAAMR010000014.1"/>
</dbReference>
<comment type="domain">
    <text evidence="9">The J domain is necessary and sufficient to stimulate DnaK ATPase activity. Zinc center 1 plays an important role in the autonomous, DnaK-independent chaperone activity of DnaJ. Zinc center 2 is essential for interaction with DnaK and for DnaJ activity.</text>
</comment>
<comment type="similarity">
    <text evidence="9">Belongs to the DnaJ family.</text>
</comment>
<dbReference type="InterPro" id="IPR001305">
    <property type="entry name" value="HSP_DnaJ_Cys-rich_dom"/>
</dbReference>
<dbReference type="Gene3D" id="2.10.230.10">
    <property type="entry name" value="Heat shock protein DnaJ, cysteine-rich domain"/>
    <property type="match status" value="1"/>
</dbReference>
<dbReference type="InterPro" id="IPR018253">
    <property type="entry name" value="DnaJ_domain_CS"/>
</dbReference>
<dbReference type="NCBIfam" id="NF008035">
    <property type="entry name" value="PRK10767.1"/>
    <property type="match status" value="1"/>
</dbReference>
<dbReference type="Pfam" id="PF00684">
    <property type="entry name" value="DnaJ_CXXCXGXG"/>
    <property type="match status" value="1"/>
</dbReference>
<dbReference type="Gene3D" id="2.60.260.20">
    <property type="entry name" value="Urease metallochaperone UreE, N-terminal domain"/>
    <property type="match status" value="2"/>
</dbReference>
<evidence type="ECO:0000256" key="11">
    <source>
        <dbReference type="SAM" id="MobiDB-lite"/>
    </source>
</evidence>
<gene>
    <name evidence="14" type="primary">dnaJ_1</name>
    <name evidence="9" type="synonym">dnaJ</name>
    <name evidence="14" type="ORF">GCM10009727_22030</name>
</gene>
<keyword evidence="5 9" id="KW-0863">Zinc-finger</keyword>
<keyword evidence="6 9" id="KW-0862">Zinc</keyword>
<feature type="repeat" description="CXXCXGXG motif" evidence="9">
    <location>
        <begin position="211"/>
        <end position="218"/>
    </location>
</feature>
<feature type="binding site" evidence="9">
    <location>
        <position position="192"/>
    </location>
    <ligand>
        <name>Zn(2+)</name>
        <dbReference type="ChEBI" id="CHEBI:29105"/>
        <label>2</label>
    </ligand>
</feature>
<evidence type="ECO:0000256" key="2">
    <source>
        <dbReference type="ARBA" id="ARBA00022705"/>
    </source>
</evidence>
<organism evidence="14 15">
    <name type="scientific">Actinomadura napierensis</name>
    <dbReference type="NCBI Taxonomy" id="267854"/>
    <lineage>
        <taxon>Bacteria</taxon>
        <taxon>Bacillati</taxon>
        <taxon>Actinomycetota</taxon>
        <taxon>Actinomycetes</taxon>
        <taxon>Streptosporangiales</taxon>
        <taxon>Thermomonosporaceae</taxon>
        <taxon>Actinomadura</taxon>
    </lineage>
</organism>
<name>A0ABP5KCP9_9ACTN</name>
<feature type="zinc finger region" description="CR-type" evidence="10">
    <location>
        <begin position="159"/>
        <end position="237"/>
    </location>
</feature>
<dbReference type="NCBIfam" id="TIGR02349">
    <property type="entry name" value="DnaJ_bact"/>
    <property type="match status" value="1"/>
</dbReference>
<protein>
    <recommendedName>
        <fullName evidence="9">Chaperone protein DnaJ</fullName>
    </recommendedName>
</protein>
<feature type="compositionally biased region" description="Gly residues" evidence="11">
    <location>
        <begin position="121"/>
        <end position="134"/>
    </location>
</feature>
<evidence type="ECO:0000256" key="9">
    <source>
        <dbReference type="HAMAP-Rule" id="MF_01152"/>
    </source>
</evidence>
<feature type="domain" description="J" evidence="12">
    <location>
        <begin position="10"/>
        <end position="75"/>
    </location>
</feature>
<reference evidence="15" key="1">
    <citation type="journal article" date="2019" name="Int. J. Syst. Evol. Microbiol.">
        <title>The Global Catalogue of Microorganisms (GCM) 10K type strain sequencing project: providing services to taxonomists for standard genome sequencing and annotation.</title>
        <authorList>
            <consortium name="The Broad Institute Genomics Platform"/>
            <consortium name="The Broad Institute Genome Sequencing Center for Infectious Disease"/>
            <person name="Wu L."/>
            <person name="Ma J."/>
        </authorList>
    </citation>
    <scope>NUCLEOTIDE SEQUENCE [LARGE SCALE GENOMIC DNA]</scope>
    <source>
        <strain evidence="15">JCM 13850</strain>
    </source>
</reference>
<evidence type="ECO:0000256" key="7">
    <source>
        <dbReference type="ARBA" id="ARBA00023016"/>
    </source>
</evidence>
<dbReference type="InterPro" id="IPR001623">
    <property type="entry name" value="DnaJ_domain"/>
</dbReference>
<feature type="domain" description="CR-type" evidence="13">
    <location>
        <begin position="159"/>
        <end position="237"/>
    </location>
</feature>
<dbReference type="PROSITE" id="PS51188">
    <property type="entry name" value="ZF_CR"/>
    <property type="match status" value="1"/>
</dbReference>
<dbReference type="CDD" id="cd10719">
    <property type="entry name" value="DnaJ_zf"/>
    <property type="match status" value="1"/>
</dbReference>
<dbReference type="InterPro" id="IPR012724">
    <property type="entry name" value="DnaJ"/>
</dbReference>
<dbReference type="Proteomes" id="UP001501020">
    <property type="component" value="Unassembled WGS sequence"/>
</dbReference>
<dbReference type="PROSITE" id="PS00636">
    <property type="entry name" value="DNAJ_1"/>
    <property type="match status" value="1"/>
</dbReference>
<comment type="subcellular location">
    <subcellularLocation>
        <location evidence="9">Cytoplasm</location>
    </subcellularLocation>
</comment>
<evidence type="ECO:0000256" key="5">
    <source>
        <dbReference type="ARBA" id="ARBA00022771"/>
    </source>
</evidence>
<dbReference type="CDD" id="cd10747">
    <property type="entry name" value="DnaJ_C"/>
    <property type="match status" value="1"/>
</dbReference>
<keyword evidence="3 9" id="KW-0479">Metal-binding</keyword>
<evidence type="ECO:0000256" key="6">
    <source>
        <dbReference type="ARBA" id="ARBA00022833"/>
    </source>
</evidence>
<dbReference type="Pfam" id="PF00226">
    <property type="entry name" value="DnaJ"/>
    <property type="match status" value="1"/>
</dbReference>
<evidence type="ECO:0000256" key="1">
    <source>
        <dbReference type="ARBA" id="ARBA00022490"/>
    </source>
</evidence>
<dbReference type="EMBL" id="BAAAMR010000014">
    <property type="protein sequence ID" value="GAA2130164.1"/>
    <property type="molecule type" value="Genomic_DNA"/>
</dbReference>
<evidence type="ECO:0000313" key="14">
    <source>
        <dbReference type="EMBL" id="GAA2130164.1"/>
    </source>
</evidence>
<feature type="binding site" evidence="9">
    <location>
        <position position="175"/>
    </location>
    <ligand>
        <name>Zn(2+)</name>
        <dbReference type="ChEBI" id="CHEBI:29105"/>
        <label>1</label>
    </ligand>
</feature>
<accession>A0ABP5KCP9</accession>
<dbReference type="SUPFAM" id="SSF46565">
    <property type="entry name" value="Chaperone J-domain"/>
    <property type="match status" value="1"/>
</dbReference>
<dbReference type="InterPro" id="IPR036410">
    <property type="entry name" value="HSP_DnaJ_Cys-rich_dom_sf"/>
</dbReference>
<dbReference type="InterPro" id="IPR002939">
    <property type="entry name" value="DnaJ_C"/>
</dbReference>
<evidence type="ECO:0000256" key="10">
    <source>
        <dbReference type="PROSITE-ProRule" id="PRU00546"/>
    </source>
</evidence>
<dbReference type="Gene3D" id="1.10.287.110">
    <property type="entry name" value="DnaJ domain"/>
    <property type="match status" value="1"/>
</dbReference>
<dbReference type="PRINTS" id="PR00625">
    <property type="entry name" value="JDOMAIN"/>
</dbReference>
<comment type="caution">
    <text evidence="14">The sequence shown here is derived from an EMBL/GenBank/DDBJ whole genome shotgun (WGS) entry which is preliminary data.</text>
</comment>
<feature type="binding site" evidence="9">
    <location>
        <position position="225"/>
    </location>
    <ligand>
        <name>Zn(2+)</name>
        <dbReference type="ChEBI" id="CHEBI:29105"/>
        <label>1</label>
    </ligand>
</feature>
<feature type="repeat" description="CXXCXGXG motif" evidence="9">
    <location>
        <begin position="225"/>
        <end position="232"/>
    </location>
</feature>
<feature type="repeat" description="CXXCXGXG motif" evidence="9">
    <location>
        <begin position="189"/>
        <end position="196"/>
    </location>
</feature>
<dbReference type="Pfam" id="PF01556">
    <property type="entry name" value="DnaJ_C"/>
    <property type="match status" value="1"/>
</dbReference>
<feature type="binding site" evidence="9">
    <location>
        <position position="211"/>
    </location>
    <ligand>
        <name>Zn(2+)</name>
        <dbReference type="ChEBI" id="CHEBI:29105"/>
        <label>2</label>
    </ligand>
</feature>
<keyword evidence="2 9" id="KW-0235">DNA replication</keyword>
<comment type="subunit">
    <text evidence="9">Homodimer.</text>
</comment>
<feature type="region of interest" description="Disordered" evidence="11">
    <location>
        <begin position="120"/>
        <end position="142"/>
    </location>
</feature>
<evidence type="ECO:0000256" key="8">
    <source>
        <dbReference type="ARBA" id="ARBA00023186"/>
    </source>
</evidence>
<dbReference type="PANTHER" id="PTHR43096">
    <property type="entry name" value="DNAJ HOMOLOG 1, MITOCHONDRIAL-RELATED"/>
    <property type="match status" value="1"/>
</dbReference>
<feature type="binding site" evidence="9">
    <location>
        <position position="189"/>
    </location>
    <ligand>
        <name>Zn(2+)</name>
        <dbReference type="ChEBI" id="CHEBI:29105"/>
        <label>2</label>
    </ligand>
</feature>
<comment type="cofactor">
    <cofactor evidence="9">
        <name>Zn(2+)</name>
        <dbReference type="ChEBI" id="CHEBI:29105"/>
    </cofactor>
    <text evidence="9">Binds 2 Zn(2+) ions per monomer.</text>
</comment>
<evidence type="ECO:0000259" key="12">
    <source>
        <dbReference type="PROSITE" id="PS50076"/>
    </source>
</evidence>
<dbReference type="InterPro" id="IPR008971">
    <property type="entry name" value="HSP40/DnaJ_pept-bd"/>
</dbReference>
<dbReference type="PROSITE" id="PS50076">
    <property type="entry name" value="DNAJ_2"/>
    <property type="match status" value="1"/>
</dbReference>
<proteinExistence type="inferred from homology"/>
<dbReference type="NCBIfam" id="NF010888">
    <property type="entry name" value="PRK14295.1"/>
    <property type="match status" value="1"/>
</dbReference>
<dbReference type="InterPro" id="IPR036869">
    <property type="entry name" value="J_dom_sf"/>
</dbReference>
<dbReference type="SUPFAM" id="SSF49493">
    <property type="entry name" value="HSP40/DnaJ peptide-binding domain"/>
    <property type="match status" value="2"/>
</dbReference>
<comment type="function">
    <text evidence="9">Participates actively in the response to hyperosmotic and heat shock by preventing the aggregation of stress-denatured proteins and by disaggregating proteins, also in an autonomous, DnaK-independent fashion. Unfolded proteins bind initially to DnaJ; upon interaction with the DnaJ-bound protein, DnaK hydrolyzes its bound ATP, resulting in the formation of a stable complex. GrpE releases ADP from DnaK; ATP binding to DnaK triggers the release of the substrate protein, thus completing the reaction cycle. Several rounds of ATP-dependent interactions between DnaJ, DnaK and GrpE are required for fully efficient folding. Also involved, together with DnaK and GrpE, in the DNA replication of plasmids through activation of initiation proteins.</text>
</comment>
<dbReference type="HAMAP" id="MF_01152">
    <property type="entry name" value="DnaJ"/>
    <property type="match status" value="1"/>
</dbReference>
<dbReference type="CDD" id="cd06257">
    <property type="entry name" value="DnaJ"/>
    <property type="match status" value="1"/>
</dbReference>
<feature type="binding site" evidence="9">
    <location>
        <position position="172"/>
    </location>
    <ligand>
        <name>Zn(2+)</name>
        <dbReference type="ChEBI" id="CHEBI:29105"/>
        <label>1</label>
    </ligand>
</feature>
<dbReference type="SMART" id="SM00271">
    <property type="entry name" value="DnaJ"/>
    <property type="match status" value="1"/>
</dbReference>
<feature type="binding site" evidence="9">
    <location>
        <position position="214"/>
    </location>
    <ligand>
        <name>Zn(2+)</name>
        <dbReference type="ChEBI" id="CHEBI:29105"/>
        <label>2</label>
    </ligand>
</feature>
<feature type="binding site" evidence="9">
    <location>
        <position position="228"/>
    </location>
    <ligand>
        <name>Zn(2+)</name>
        <dbReference type="ChEBI" id="CHEBI:29105"/>
        <label>1</label>
    </ligand>
</feature>
<dbReference type="PANTHER" id="PTHR43096:SF54">
    <property type="entry name" value="CHAPERONE PROTEIN DNAJ 1"/>
    <property type="match status" value="1"/>
</dbReference>
<evidence type="ECO:0000256" key="3">
    <source>
        <dbReference type="ARBA" id="ARBA00022723"/>
    </source>
</evidence>
<keyword evidence="4 9" id="KW-0677">Repeat</keyword>
<sequence length="392" mass="42048">MSTKDYLEKDYYKVLGVSKSASQEEIKKSYRKLARKYHPDANKGDADAEDRFKEVSEAYDVLSDDKRRKEYDAVRSMPGGFRGQQGGGGFPFDLGDIFGQTGGTQTGGAGERIGDLFGGLFNRGGGTRTTGTGTGTRRARRGADVETDVTLSFGRAMNGVTVPIKLTSEAACPSCRGTGAKAGTVPRVCPNCEGTGHETRNLGNFGFQEPCRECHGRGLVVDDPCPTCHGSGRKQSDRTIQARVPAGVADGQRIRLKGKGAPGENGGPQGDLYVNIKVLPHKVFGRTGDNLTMTVPVTFPEAALGAEIRVPTFQGQPVTLRLPEGTPNGRTFRVRGRGAARRDGTMGDLLVTVDVQVPSKLDDRTREALERLRDAGAGEDLRGELLQQARTE</sequence>
<feature type="repeat" description="CXXCXGXG motif" evidence="9">
    <location>
        <begin position="172"/>
        <end position="179"/>
    </location>
</feature>
<dbReference type="SUPFAM" id="SSF57938">
    <property type="entry name" value="DnaJ/Hsp40 cysteine-rich domain"/>
    <property type="match status" value="1"/>
</dbReference>
<keyword evidence="1 9" id="KW-0963">Cytoplasm</keyword>
<evidence type="ECO:0000313" key="15">
    <source>
        <dbReference type="Proteomes" id="UP001501020"/>
    </source>
</evidence>
<keyword evidence="7 9" id="KW-0346">Stress response</keyword>
<keyword evidence="15" id="KW-1185">Reference proteome</keyword>
<keyword evidence="8 9" id="KW-0143">Chaperone</keyword>
<evidence type="ECO:0000256" key="4">
    <source>
        <dbReference type="ARBA" id="ARBA00022737"/>
    </source>
</evidence>